<keyword evidence="2" id="KW-1185">Reference proteome</keyword>
<dbReference type="EMBL" id="REGN01007655">
    <property type="protein sequence ID" value="RNA05624.1"/>
    <property type="molecule type" value="Genomic_DNA"/>
</dbReference>
<proteinExistence type="predicted"/>
<sequence length="98" mass="10783">MLLTYYVVVQHSQLDHRSLIIDLNVSTSCNLFSTSLTFFFGGLPRFLFSVCFDVVACVDVDAWVDVVACVDVDAWVDVVACVDVDAWVDVVACVDVDA</sequence>
<evidence type="ECO:0000313" key="1">
    <source>
        <dbReference type="EMBL" id="RNA05624.1"/>
    </source>
</evidence>
<organism evidence="1 2">
    <name type="scientific">Brachionus plicatilis</name>
    <name type="common">Marine rotifer</name>
    <name type="synonym">Brachionus muelleri</name>
    <dbReference type="NCBI Taxonomy" id="10195"/>
    <lineage>
        <taxon>Eukaryota</taxon>
        <taxon>Metazoa</taxon>
        <taxon>Spiralia</taxon>
        <taxon>Gnathifera</taxon>
        <taxon>Rotifera</taxon>
        <taxon>Eurotatoria</taxon>
        <taxon>Monogononta</taxon>
        <taxon>Pseudotrocha</taxon>
        <taxon>Ploima</taxon>
        <taxon>Brachionidae</taxon>
        <taxon>Brachionus</taxon>
    </lineage>
</organism>
<accession>A0A3M7Q328</accession>
<name>A0A3M7Q328_BRAPC</name>
<reference evidence="1 2" key="1">
    <citation type="journal article" date="2018" name="Sci. Rep.">
        <title>Genomic signatures of local adaptation to the degree of environmental predictability in rotifers.</title>
        <authorList>
            <person name="Franch-Gras L."/>
            <person name="Hahn C."/>
            <person name="Garcia-Roger E.M."/>
            <person name="Carmona M.J."/>
            <person name="Serra M."/>
            <person name="Gomez A."/>
        </authorList>
    </citation>
    <scope>NUCLEOTIDE SEQUENCE [LARGE SCALE GENOMIC DNA]</scope>
    <source>
        <strain evidence="1">HYR1</strain>
    </source>
</reference>
<dbReference type="Proteomes" id="UP000276133">
    <property type="component" value="Unassembled WGS sequence"/>
</dbReference>
<dbReference type="AlphaFoldDB" id="A0A3M7Q328"/>
<comment type="caution">
    <text evidence="1">The sequence shown here is derived from an EMBL/GenBank/DDBJ whole genome shotgun (WGS) entry which is preliminary data.</text>
</comment>
<gene>
    <name evidence="1" type="ORF">BpHYR1_005436</name>
</gene>
<protein>
    <submittedName>
        <fullName evidence="1">Uncharacterized protein</fullName>
    </submittedName>
</protein>
<evidence type="ECO:0000313" key="2">
    <source>
        <dbReference type="Proteomes" id="UP000276133"/>
    </source>
</evidence>